<evidence type="ECO:0000313" key="2">
    <source>
        <dbReference type="Proteomes" id="UP000499080"/>
    </source>
</evidence>
<proteinExistence type="predicted"/>
<reference evidence="1 2" key="1">
    <citation type="journal article" date="2019" name="Sci. Rep.">
        <title>Orb-weaving spider Araneus ventricosus genome elucidates the spidroin gene catalogue.</title>
        <authorList>
            <person name="Kono N."/>
            <person name="Nakamura H."/>
            <person name="Ohtoshi R."/>
            <person name="Moran D.A.P."/>
            <person name="Shinohara A."/>
            <person name="Yoshida Y."/>
            <person name="Fujiwara M."/>
            <person name="Mori M."/>
            <person name="Tomita M."/>
            <person name="Arakawa K."/>
        </authorList>
    </citation>
    <scope>NUCLEOTIDE SEQUENCE [LARGE SCALE GENOMIC DNA]</scope>
</reference>
<dbReference type="AlphaFoldDB" id="A0A4Y2SU13"/>
<dbReference type="Proteomes" id="UP000499080">
    <property type="component" value="Unassembled WGS sequence"/>
</dbReference>
<gene>
    <name evidence="1" type="ORF">AVEN_242721_1</name>
</gene>
<name>A0A4Y2SU13_ARAVE</name>
<keyword evidence="2" id="KW-1185">Reference proteome</keyword>
<accession>A0A4Y2SU13</accession>
<sequence length="112" mass="12824">MVSHVLEASAKFEKRTEEYSLFDFNSVSFGSFSGVKKERRRGDMNLFDFSLIINFGKAFSGDERARRNIRSLFRFFNECSRLGFSGVKRGARRGNIVSSIFNECLVWEASLG</sequence>
<protein>
    <submittedName>
        <fullName evidence="1">Uncharacterized protein</fullName>
    </submittedName>
</protein>
<organism evidence="1 2">
    <name type="scientific">Araneus ventricosus</name>
    <name type="common">Orbweaver spider</name>
    <name type="synonym">Epeira ventricosa</name>
    <dbReference type="NCBI Taxonomy" id="182803"/>
    <lineage>
        <taxon>Eukaryota</taxon>
        <taxon>Metazoa</taxon>
        <taxon>Ecdysozoa</taxon>
        <taxon>Arthropoda</taxon>
        <taxon>Chelicerata</taxon>
        <taxon>Arachnida</taxon>
        <taxon>Araneae</taxon>
        <taxon>Araneomorphae</taxon>
        <taxon>Entelegynae</taxon>
        <taxon>Araneoidea</taxon>
        <taxon>Araneidae</taxon>
        <taxon>Araneus</taxon>
    </lineage>
</organism>
<evidence type="ECO:0000313" key="1">
    <source>
        <dbReference type="EMBL" id="GBN91717.1"/>
    </source>
</evidence>
<dbReference type="EMBL" id="BGPR01024027">
    <property type="protein sequence ID" value="GBN91717.1"/>
    <property type="molecule type" value="Genomic_DNA"/>
</dbReference>
<comment type="caution">
    <text evidence="1">The sequence shown here is derived from an EMBL/GenBank/DDBJ whole genome shotgun (WGS) entry which is preliminary data.</text>
</comment>